<reference evidence="5" key="2">
    <citation type="journal article" date="2018" name="Genome Biol.">
        <title>SKESA: strategic k-mer extension for scrupulous assemblies.</title>
        <authorList>
            <person name="Souvorov A."/>
            <person name="Agarwala R."/>
            <person name="Lipman D.J."/>
        </authorList>
    </citation>
    <scope>NUCLEOTIDE SEQUENCE</scope>
    <source>
        <strain evidence="5">HN1000</strain>
    </source>
</reference>
<evidence type="ECO:0000313" key="8">
    <source>
        <dbReference type="EMBL" id="VFD53440.1"/>
    </source>
</evidence>
<evidence type="ECO:0000259" key="1">
    <source>
        <dbReference type="Pfam" id="PF00882"/>
    </source>
</evidence>
<reference evidence="5" key="4">
    <citation type="submission" date="2021-06" db="EMBL/GenBank/DDBJ databases">
        <authorList>
            <consortium name="NCBI Pathogen Detection Project"/>
        </authorList>
    </citation>
    <scope>NUCLEOTIDE SEQUENCE</scope>
    <source>
        <strain evidence="5">HN1000</strain>
    </source>
</reference>
<evidence type="ECO:0000313" key="7">
    <source>
        <dbReference type="EMBL" id="VFD32721.1"/>
    </source>
</evidence>
<evidence type="ECO:0000313" key="10">
    <source>
        <dbReference type="Proteomes" id="UP000189137"/>
    </source>
</evidence>
<dbReference type="EMBL" id="LK932392">
    <property type="protein sequence ID" value="CDS86313.1"/>
    <property type="molecule type" value="Genomic_DNA"/>
</dbReference>
<evidence type="ECO:0000313" key="12">
    <source>
        <dbReference type="Proteomes" id="UP000372533"/>
    </source>
</evidence>
<evidence type="ECO:0000313" key="13">
    <source>
        <dbReference type="Proteomes" id="UP000411588"/>
    </source>
</evidence>
<dbReference type="EMBL" id="CAADAT010000003">
    <property type="protein sequence ID" value="VFD53440.1"/>
    <property type="molecule type" value="Genomic_DNA"/>
</dbReference>
<dbReference type="Gene3D" id="1.10.575.10">
    <property type="entry name" value="P1 Nuclease"/>
    <property type="match status" value="1"/>
</dbReference>
<accession>A0A031WF61</accession>
<dbReference type="AlphaFoldDB" id="A0A031WF61"/>
<gene>
    <name evidence="4" type="ORF">BN1095_340146</name>
    <name evidence="3" type="ORF">BN1096_560334</name>
    <name evidence="2" type="ORF">BN1097_540335</name>
    <name evidence="5" type="ORF">KRM00_000664</name>
    <name evidence="9" type="ORF">SAMEA1402366_00701</name>
    <name evidence="7" type="ORF">SAMEA1402399_02187</name>
    <name evidence="8" type="ORF">SAMEA1710456_00905</name>
    <name evidence="6" type="ORF">SAMEA3375112_00316</name>
</gene>
<dbReference type="EMBL" id="CAAJVP010000002">
    <property type="protein sequence ID" value="VHX96625.1"/>
    <property type="molecule type" value="Genomic_DNA"/>
</dbReference>
<dbReference type="InterPro" id="IPR008947">
    <property type="entry name" value="PLipase_C/P1_nuclease_dom_sf"/>
</dbReference>
<evidence type="ECO:0000313" key="3">
    <source>
        <dbReference type="EMBL" id="CDS86785.1"/>
    </source>
</evidence>
<organism evidence="2">
    <name type="scientific">Clostridioides difficile</name>
    <name type="common">Peptoclostridium difficile</name>
    <dbReference type="NCBI Taxonomy" id="1496"/>
    <lineage>
        <taxon>Bacteria</taxon>
        <taxon>Bacillati</taxon>
        <taxon>Bacillota</taxon>
        <taxon>Clostridia</taxon>
        <taxon>Peptostreptococcales</taxon>
        <taxon>Peptostreptococcaceae</taxon>
        <taxon>Clostridioides</taxon>
    </lineage>
</organism>
<dbReference type="Proteomes" id="UP000411588">
    <property type="component" value="Unassembled WGS sequence"/>
</dbReference>
<proteinExistence type="predicted"/>
<dbReference type="Proteomes" id="UP000346772">
    <property type="component" value="Unassembled WGS sequence"/>
</dbReference>
<dbReference type="PATRIC" id="fig|1496.1371.peg.3170"/>
<dbReference type="EMBL" id="FUPS01000001">
    <property type="protein sequence ID" value="SJR83857.1"/>
    <property type="molecule type" value="Genomic_DNA"/>
</dbReference>
<sequence>MLMNTHFIMAKSILDNIDENKTFFISEKNFIYGNIKPDAFSKYKLKKHYLDESFNMIVSKINYLCSLNIDSLSKYFSVSRLSQELGVICHFLCDFFCVAHSERWEFKHSLNKHVTYERELGAFAKDVDLSKIKCGTINSSFEKFFTKLYSDYKKKTDYMNDLKFSAYTCNSVINYILDSILSNTIKSYHIANCG</sequence>
<dbReference type="GO" id="GO:0016788">
    <property type="term" value="F:hydrolase activity, acting on ester bonds"/>
    <property type="evidence" value="ECO:0007669"/>
    <property type="project" value="InterPro"/>
</dbReference>
<evidence type="ECO:0000313" key="9">
    <source>
        <dbReference type="EMBL" id="VHX96625.1"/>
    </source>
</evidence>
<dbReference type="EMBL" id="LK932509">
    <property type="protein sequence ID" value="CDS86785.1"/>
    <property type="molecule type" value="Genomic_DNA"/>
</dbReference>
<evidence type="ECO:0000313" key="2">
    <source>
        <dbReference type="EMBL" id="CDS86313.1"/>
    </source>
</evidence>
<dbReference type="Proteomes" id="UP000189137">
    <property type="component" value="Unassembled WGS sequence"/>
</dbReference>
<dbReference type="OMA" id="APHYYRW"/>
<reference evidence="2" key="1">
    <citation type="submission" date="2014-07" db="EMBL/GenBank/DDBJ databases">
        <authorList>
            <person name="Monot Marc"/>
        </authorList>
    </citation>
    <scope>NUCLEOTIDE SEQUENCE</scope>
    <source>
        <strain evidence="4">7032989</strain>
        <strain evidence="2">7032994</strain>
    </source>
</reference>
<dbReference type="Pfam" id="PF00882">
    <property type="entry name" value="Zn_dep_PLPC"/>
    <property type="match status" value="1"/>
</dbReference>
<dbReference type="EMBL" id="LK933005">
    <property type="protein sequence ID" value="CDT20598.1"/>
    <property type="molecule type" value="Genomic_DNA"/>
</dbReference>
<evidence type="ECO:0000313" key="11">
    <source>
        <dbReference type="Proteomes" id="UP000346772"/>
    </source>
</evidence>
<dbReference type="Proteomes" id="UP000372533">
    <property type="component" value="Unassembled WGS sequence"/>
</dbReference>
<dbReference type="EMBL" id="DAEPXK010000005">
    <property type="protein sequence ID" value="HBH1541207.1"/>
    <property type="molecule type" value="Genomic_DNA"/>
</dbReference>
<evidence type="ECO:0000313" key="6">
    <source>
        <dbReference type="EMBL" id="SJR83857.1"/>
    </source>
</evidence>
<dbReference type="InterPro" id="IPR029002">
    <property type="entry name" value="PLPC/GPLD1"/>
</dbReference>
<dbReference type="EMBL" id="CAADAN010000007">
    <property type="protein sequence ID" value="VFD32721.1"/>
    <property type="molecule type" value="Genomic_DNA"/>
</dbReference>
<dbReference type="KEGG" id="pdf:CD630DERM_14110"/>
<protein>
    <submittedName>
        <fullName evidence="5 7">Zinc dependent phospholipase C</fullName>
    </submittedName>
</protein>
<evidence type="ECO:0000313" key="5">
    <source>
        <dbReference type="EMBL" id="HBH1541207.1"/>
    </source>
</evidence>
<reference evidence="9 12" key="3">
    <citation type="submission" date="2019-04" db="EMBL/GenBank/DDBJ databases">
        <authorList>
            <consortium name="Pathogen Informatics"/>
        </authorList>
    </citation>
    <scope>NUCLEOTIDE SEQUENCE [LARGE SCALE GENOMIC DNA]</scope>
    <source>
        <strain evidence="8 11">078GUE027</strain>
        <strain evidence="13">clo34</strain>
        <strain evidence="7">Clo34</strain>
        <strain evidence="12">tl291</strain>
        <strain evidence="9">Tl291</strain>
        <strain evidence="6 10">VRECD0157</strain>
    </source>
</reference>
<feature type="domain" description="Phospholipase C/D" evidence="1">
    <location>
        <begin position="5"/>
        <end position="158"/>
    </location>
</feature>
<name>A0A031WF61_CLODI</name>
<dbReference type="GeneID" id="66353814"/>
<evidence type="ECO:0000313" key="4">
    <source>
        <dbReference type="EMBL" id="CDT20598.1"/>
    </source>
</evidence>
<dbReference type="RefSeq" id="WP_003419819.1">
    <property type="nucleotide sequence ID" value="NZ_AP031492.1"/>
</dbReference>
<dbReference type="Proteomes" id="UP000878956">
    <property type="component" value="Unassembled WGS sequence"/>
</dbReference>